<reference evidence="2" key="1">
    <citation type="submission" date="2021-08" db="EMBL/GenBank/DDBJ databases">
        <title>Global Aspergillus fumigatus from environmental and clinical sources.</title>
        <authorList>
            <person name="Barber A."/>
            <person name="Sae-Ong T."/>
        </authorList>
    </citation>
    <scope>NUCLEOTIDE SEQUENCE</scope>
    <source>
        <strain evidence="2">NRZ-2016-071</strain>
    </source>
</reference>
<accession>A0A229XJP6</accession>
<sequence length="104" mass="11615">MKTSTIVLSAVMALCVNPALARVPGRPSTPVPSSHTSGHSAFCDTIFKFLHPIRHTFRDSVHNSMPVERPQAHRSFSLALFHVQPSSERELHTEWKATAWRASQ</sequence>
<evidence type="ECO:0000313" key="2">
    <source>
        <dbReference type="EMBL" id="KAH1907892.1"/>
    </source>
</evidence>
<keyword evidence="1" id="KW-0732">Signal</keyword>
<comment type="caution">
    <text evidence="2">The sequence shown here is derived from an EMBL/GenBank/DDBJ whole genome shotgun (WGS) entry which is preliminary data.</text>
</comment>
<organism evidence="2 3">
    <name type="scientific">Aspergillus fumigatus</name>
    <name type="common">Neosartorya fumigata</name>
    <dbReference type="NCBI Taxonomy" id="746128"/>
    <lineage>
        <taxon>Eukaryota</taxon>
        <taxon>Fungi</taxon>
        <taxon>Dikarya</taxon>
        <taxon>Ascomycota</taxon>
        <taxon>Pezizomycotina</taxon>
        <taxon>Eurotiomycetes</taxon>
        <taxon>Eurotiomycetidae</taxon>
        <taxon>Eurotiales</taxon>
        <taxon>Aspergillaceae</taxon>
        <taxon>Aspergillus</taxon>
        <taxon>Aspergillus subgen. Fumigati</taxon>
    </lineage>
</organism>
<proteinExistence type="predicted"/>
<dbReference type="AlphaFoldDB" id="A0A229XJP6"/>
<evidence type="ECO:0000313" key="3">
    <source>
        <dbReference type="Proteomes" id="UP000813423"/>
    </source>
</evidence>
<dbReference type="Proteomes" id="UP000813423">
    <property type="component" value="Unassembled WGS sequence"/>
</dbReference>
<feature type="signal peptide" evidence="1">
    <location>
        <begin position="1"/>
        <end position="21"/>
    </location>
</feature>
<dbReference type="EMBL" id="JAIBSC010000024">
    <property type="protein sequence ID" value="KAH1907892.1"/>
    <property type="molecule type" value="Genomic_DNA"/>
</dbReference>
<name>A0A229XJP6_ASPFM</name>
<feature type="chain" id="PRO_5041058605" description="Secreted protein" evidence="1">
    <location>
        <begin position="22"/>
        <end position="104"/>
    </location>
</feature>
<evidence type="ECO:0000256" key="1">
    <source>
        <dbReference type="SAM" id="SignalP"/>
    </source>
</evidence>
<protein>
    <recommendedName>
        <fullName evidence="4">Secreted protein</fullName>
    </recommendedName>
</protein>
<dbReference type="OMA" id="EWKATAW"/>
<evidence type="ECO:0008006" key="4">
    <source>
        <dbReference type="Google" id="ProtNLM"/>
    </source>
</evidence>
<gene>
    <name evidence="2" type="ORF">KXV57_003924</name>
</gene>